<dbReference type="STRING" id="246199.CUS_4828"/>
<dbReference type="Proteomes" id="UP000004259">
    <property type="component" value="Unassembled WGS sequence"/>
</dbReference>
<proteinExistence type="predicted"/>
<evidence type="ECO:0000313" key="1">
    <source>
        <dbReference type="EMBL" id="EGC02201.1"/>
    </source>
</evidence>
<gene>
    <name evidence="1" type="ORF">CUS_4828</name>
</gene>
<comment type="caution">
    <text evidence="1">The sequence shown here is derived from an EMBL/GenBank/DDBJ whole genome shotgun (WGS) entry which is preliminary data.</text>
</comment>
<dbReference type="eggNOG" id="ENOG502ZT56">
    <property type="taxonomic scope" value="Bacteria"/>
</dbReference>
<dbReference type="RefSeq" id="WP_002851341.1">
    <property type="nucleotide sequence ID" value="NZ_ADKM02000102.1"/>
</dbReference>
<keyword evidence="2" id="KW-1185">Reference proteome</keyword>
<dbReference type="EMBL" id="ADKM02000102">
    <property type="protein sequence ID" value="EGC02201.1"/>
    <property type="molecule type" value="Genomic_DNA"/>
</dbReference>
<protein>
    <submittedName>
        <fullName evidence="1">Conserved domain protein</fullName>
    </submittedName>
</protein>
<name>E9SEU0_RUMAL</name>
<evidence type="ECO:0000313" key="2">
    <source>
        <dbReference type="Proteomes" id="UP000004259"/>
    </source>
</evidence>
<organism evidence="1 2">
    <name type="scientific">Ruminococcus albus 8</name>
    <dbReference type="NCBI Taxonomy" id="246199"/>
    <lineage>
        <taxon>Bacteria</taxon>
        <taxon>Bacillati</taxon>
        <taxon>Bacillota</taxon>
        <taxon>Clostridia</taxon>
        <taxon>Eubacteriales</taxon>
        <taxon>Oscillospiraceae</taxon>
        <taxon>Ruminococcus</taxon>
    </lineage>
</organism>
<accession>E9SEU0</accession>
<dbReference type="AlphaFoldDB" id="E9SEU0"/>
<sequence>MGVTLSGKPDSRITAKSLDMSYGSFFRLRCIAAKHLNDEFFYLYKSMINNRNEEDWKEFDECINDCIQHHKLDKTASDCKLLDFFFLSDCEGKITYGACKKLYELLKNEDDDQKLGYVGKADCATMGDLKNLLLDIYKNKGRLEWL</sequence>
<reference evidence="1 2" key="1">
    <citation type="submission" date="2011-02" db="EMBL/GenBank/DDBJ databases">
        <authorList>
            <person name="Nelson K.E."/>
            <person name="Sutton G."/>
            <person name="Torralba M."/>
            <person name="Durkin S."/>
            <person name="Harkins D."/>
            <person name="Montgomery R."/>
            <person name="Ziemer C."/>
            <person name="Klaassens E."/>
            <person name="Ocuiv P."/>
            <person name="Morrison M."/>
        </authorList>
    </citation>
    <scope>NUCLEOTIDE SEQUENCE [LARGE SCALE GENOMIC DNA]</scope>
    <source>
        <strain evidence="1 2">8</strain>
    </source>
</reference>